<evidence type="ECO:0000313" key="2">
    <source>
        <dbReference type="EMBL" id="EOA18121.1"/>
    </source>
</evidence>
<dbReference type="PANTHER" id="PTHR46038:SF37">
    <property type="entry name" value="GLYCOSYLTRANSFERASE"/>
    <property type="match status" value="1"/>
</dbReference>
<dbReference type="Proteomes" id="UP000029121">
    <property type="component" value="Unassembled WGS sequence"/>
</dbReference>
<dbReference type="OrthoDB" id="540503at2759"/>
<dbReference type="AlphaFoldDB" id="R0F8Z8"/>
<evidence type="ECO:0000313" key="3">
    <source>
        <dbReference type="Proteomes" id="UP000029121"/>
    </source>
</evidence>
<gene>
    <name evidence="2" type="ORF">CARUB_v10006582mg</name>
</gene>
<name>R0F8Z8_9BRAS</name>
<dbReference type="Pfam" id="PF03407">
    <property type="entry name" value="Nucleotid_trans"/>
    <property type="match status" value="1"/>
</dbReference>
<dbReference type="eggNOG" id="ENOG502S0VP">
    <property type="taxonomic scope" value="Eukaryota"/>
</dbReference>
<accession>R0F8Z8</accession>
<dbReference type="InterPro" id="IPR005069">
    <property type="entry name" value="Nucl-diP-sugar_transferase"/>
</dbReference>
<organism evidence="2 3">
    <name type="scientific">Capsella rubella</name>
    <dbReference type="NCBI Taxonomy" id="81985"/>
    <lineage>
        <taxon>Eukaryota</taxon>
        <taxon>Viridiplantae</taxon>
        <taxon>Streptophyta</taxon>
        <taxon>Embryophyta</taxon>
        <taxon>Tracheophyta</taxon>
        <taxon>Spermatophyta</taxon>
        <taxon>Magnoliopsida</taxon>
        <taxon>eudicotyledons</taxon>
        <taxon>Gunneridae</taxon>
        <taxon>Pentapetalae</taxon>
        <taxon>rosids</taxon>
        <taxon>malvids</taxon>
        <taxon>Brassicales</taxon>
        <taxon>Brassicaceae</taxon>
        <taxon>Camelineae</taxon>
        <taxon>Capsella</taxon>
    </lineage>
</organism>
<dbReference type="PANTHER" id="PTHR46038">
    <property type="entry name" value="EXPRESSED PROTEIN-RELATED"/>
    <property type="match status" value="1"/>
</dbReference>
<dbReference type="KEGG" id="crb:17879203"/>
<evidence type="ECO:0000259" key="1">
    <source>
        <dbReference type="Pfam" id="PF03407"/>
    </source>
</evidence>
<protein>
    <recommendedName>
        <fullName evidence="1">Nucleotide-diphospho-sugar transferase domain-containing protein</fullName>
    </recommendedName>
</protein>
<dbReference type="InterPro" id="IPR044821">
    <property type="entry name" value="At1g28695/At4g15970-like"/>
</dbReference>
<dbReference type="STRING" id="81985.R0F8Z8"/>
<proteinExistence type="predicted"/>
<dbReference type="EMBL" id="KB870811">
    <property type="protein sequence ID" value="EOA18121.1"/>
    <property type="molecule type" value="Genomic_DNA"/>
</dbReference>
<feature type="domain" description="Nucleotide-diphospho-sugar transferase" evidence="1">
    <location>
        <begin position="98"/>
        <end position="292"/>
    </location>
</feature>
<reference evidence="3" key="1">
    <citation type="journal article" date="2013" name="Nat. Genet.">
        <title>The Capsella rubella genome and the genomic consequences of rapid mating system evolution.</title>
        <authorList>
            <person name="Slotte T."/>
            <person name="Hazzouri K.M."/>
            <person name="Agren J.A."/>
            <person name="Koenig D."/>
            <person name="Maumus F."/>
            <person name="Guo Y.L."/>
            <person name="Steige K."/>
            <person name="Platts A.E."/>
            <person name="Escobar J.S."/>
            <person name="Newman L.K."/>
            <person name="Wang W."/>
            <person name="Mandakova T."/>
            <person name="Vello E."/>
            <person name="Smith L.M."/>
            <person name="Henz S.R."/>
            <person name="Steffen J."/>
            <person name="Takuno S."/>
            <person name="Brandvain Y."/>
            <person name="Coop G."/>
            <person name="Andolfatto P."/>
            <person name="Hu T.T."/>
            <person name="Blanchette M."/>
            <person name="Clark R.M."/>
            <person name="Quesneville H."/>
            <person name="Nordborg M."/>
            <person name="Gaut B.S."/>
            <person name="Lysak M.A."/>
            <person name="Jenkins J."/>
            <person name="Grimwood J."/>
            <person name="Chapman J."/>
            <person name="Prochnik S."/>
            <person name="Shu S."/>
            <person name="Rokhsar D."/>
            <person name="Schmutz J."/>
            <person name="Weigel D."/>
            <person name="Wright S.I."/>
        </authorList>
    </citation>
    <scope>NUCLEOTIDE SEQUENCE [LARGE SCALE GENOMIC DNA]</scope>
    <source>
        <strain evidence="3">cv. Monte Gargano</strain>
    </source>
</reference>
<sequence length="318" mass="36540">MQIVRIVKLPYLLICFLLFIILWLLSHPSCAPYMNSIRGTQFSHLQPESSSLSRLVKEIATEDKMVIITMVDREWAKPDSILDLFLESIRIGERTKYLLNHLIVVALDDQALRYCLRAHPHCYLHRGYRKNSESLNPDGLVTGWSKKYLVKEILELGYNIMFTEADVIWLSNPILHCNPLDPIQVACGISPSDHLTVENTGGFFYAKSNYVTIHLFKTLDVERVVYPATGNQSLCDIVKRQDVIQNLSMKVTFLDDANFGRFCQPNNSQDRSKISTVHASCCNDTKSKVHYLKLILQDRKKMNPQWIIPSQCRGFHPL</sequence>
<keyword evidence="3" id="KW-1185">Reference proteome</keyword>